<proteinExistence type="predicted"/>
<name>A0A2N9FHV3_FAGSY</name>
<accession>A0A2N9FHV3</accession>
<evidence type="ECO:0000259" key="1">
    <source>
        <dbReference type="Pfam" id="PF13966"/>
    </source>
</evidence>
<dbReference type="EMBL" id="OIVN01000879">
    <property type="protein sequence ID" value="SPC86822.1"/>
    <property type="molecule type" value="Genomic_DNA"/>
</dbReference>
<organism evidence="2">
    <name type="scientific">Fagus sylvatica</name>
    <name type="common">Beechnut</name>
    <dbReference type="NCBI Taxonomy" id="28930"/>
    <lineage>
        <taxon>Eukaryota</taxon>
        <taxon>Viridiplantae</taxon>
        <taxon>Streptophyta</taxon>
        <taxon>Embryophyta</taxon>
        <taxon>Tracheophyta</taxon>
        <taxon>Spermatophyta</taxon>
        <taxon>Magnoliopsida</taxon>
        <taxon>eudicotyledons</taxon>
        <taxon>Gunneridae</taxon>
        <taxon>Pentapetalae</taxon>
        <taxon>rosids</taxon>
        <taxon>fabids</taxon>
        <taxon>Fagales</taxon>
        <taxon>Fagaceae</taxon>
        <taxon>Fagus</taxon>
    </lineage>
</organism>
<dbReference type="Pfam" id="PF13966">
    <property type="entry name" value="zf-RVT"/>
    <property type="match status" value="1"/>
</dbReference>
<dbReference type="PANTHER" id="PTHR33116">
    <property type="entry name" value="REVERSE TRANSCRIPTASE ZINC-BINDING DOMAIN-CONTAINING PROTEIN-RELATED-RELATED"/>
    <property type="match status" value="1"/>
</dbReference>
<dbReference type="InterPro" id="IPR026960">
    <property type="entry name" value="RVT-Znf"/>
</dbReference>
<protein>
    <recommendedName>
        <fullName evidence="1">Reverse transcriptase zinc-binding domain-containing protein</fullName>
    </recommendedName>
</protein>
<sequence length="358" mass="41203">MKLTDIQPIQIIKDALDEFKGLSGLSVNQSKSEVFCAAVPAGLQAQILSILQFRLGGLPVRYLGMPLIAGKLSYADCVPLIDKITARISSWTGRSFWTVKIPQDCTWGWRKLLNLRPAARNLLSYEIGDGSRIFLWHDCWHPNGVLYQPNGHRIVLDAASSLCAKVSSVLHNKEWCWRPARSDDLVEVQSKLSLIQLRESDRAVWNLNTSGKFTIADTWQHLRMKQTEVQWWKLLWFPTTILKHSFIGWLAIKNRLTTKNRLLQWGIGVDPLCKFCSHQMEDREHLFFQCSFTNRIWKVIMALCLVSDAPADWKLLIDWGILHLKGKSFRASLCKVAWWATVYHLWLHRNSRIHGGAY</sequence>
<reference evidence="2" key="1">
    <citation type="submission" date="2018-02" db="EMBL/GenBank/DDBJ databases">
        <authorList>
            <person name="Cohen D.B."/>
            <person name="Kent A.D."/>
        </authorList>
    </citation>
    <scope>NUCLEOTIDE SEQUENCE</scope>
</reference>
<feature type="domain" description="Reverse transcriptase zinc-binding" evidence="1">
    <location>
        <begin position="213"/>
        <end position="297"/>
    </location>
</feature>
<evidence type="ECO:0000313" key="2">
    <source>
        <dbReference type="EMBL" id="SPC86822.1"/>
    </source>
</evidence>
<dbReference type="PANTHER" id="PTHR33116:SF78">
    <property type="entry name" value="OS12G0587133 PROTEIN"/>
    <property type="match status" value="1"/>
</dbReference>
<dbReference type="AlphaFoldDB" id="A0A2N9FHV3"/>
<gene>
    <name evidence="2" type="ORF">FSB_LOCUS14704</name>
</gene>